<protein>
    <submittedName>
        <fullName evidence="1">Putative DNA-directed RNA polymerase beta subunit</fullName>
    </submittedName>
</protein>
<dbReference type="EMBL" id="KX397368">
    <property type="protein sequence ID" value="ANZ49335.1"/>
    <property type="molecule type" value="Genomic_DNA"/>
</dbReference>
<gene>
    <name evidence="1" type="ORF">HUXLEY_253</name>
</gene>
<organism evidence="1 2">
    <name type="scientific">Erwinia phage vB_EamM_Huxley</name>
    <dbReference type="NCBI Taxonomy" id="1883373"/>
    <lineage>
        <taxon>Viruses</taxon>
        <taxon>Duplodnaviria</taxon>
        <taxon>Heunggongvirae</taxon>
        <taxon>Uroviricota</taxon>
        <taxon>Caudoviricetes</taxon>
        <taxon>Chimalliviridae</taxon>
        <taxon>Machinavirus</taxon>
        <taxon>Machinavirus machina</taxon>
    </lineage>
</organism>
<accession>A0A1B2IDQ0</accession>
<reference evidence="2" key="1">
    <citation type="submission" date="2016-06" db="EMBL/GenBank/DDBJ databases">
        <authorList>
            <person name="Berg J.A."/>
            <person name="Grossarth S.E."/>
            <person name="Jarvis T.M."/>
            <person name="Merrill B.D."/>
            <person name="Breakwell D.P."/>
            <person name="Hope S."/>
            <person name="Grose J.H."/>
        </authorList>
    </citation>
    <scope>NUCLEOTIDE SEQUENCE [LARGE SCALE GENOMIC DNA]</scope>
</reference>
<name>A0A1B2IDQ0_9CAUD</name>
<evidence type="ECO:0000313" key="1">
    <source>
        <dbReference type="EMBL" id="ANZ49335.1"/>
    </source>
</evidence>
<sequence>MLLIKQFNQRFSVRRTDEFGKPRIIPLEKLQIPRGSVFHTVDLDQVVLAPPVNTPYFQELEKPAQIRHHYRLPEDGISGKPIPVPVQGQERQILAYHRANRRFRRLTDDTLVRRDPKVLLIENYTPMLPHYRYPDTLMSWYDRLRNIQVLIANQFKYDTAEYLRQNYIIVNLGSTLPSFDKFKTTYNNRIKNKLEHFQSIELLWLLDLFGWARGDQKETLFAGMDMTQLSRMNFIFTHNSGFTSMNMGVVERMRKSAGGRLTDDVMSRHFYRTLIQVMTTQPSDKFETEFVTPEGEEQTVMHDVENDDIVEGSDDITDEDIVNDEPVVNDDDVDFDTNEDLVIEAPKEDVKPTTIVVEKTIDHAAVIKQEVEKLAEAGRVTAKAYKFLNESNQRFNQLPNPYNPKETYEQALTYSVKDIEVKPKKTLVKPLVTTEDWTQSTVDAMDKQYNSVVLPKDILSAVASSQRLGMAIHDHKVEKEISVTGNIEHHTLRLQPIGGEPVTVRFQTPALTEDGTWMANGTEYTMRRQRVDLPIRKVDFDTVALTTAYGKNFVRRSDKVANDYGRWLTNAIIVQAVDPKNTNVTDAKLANVFDPLNTLPRQYTMVARRVSGFNAMGYQWNFDSKKLNEFFGEEGVKNLEAKELLPVAKMRGNKFIGMDENSQIYKVDGDKMEPQGDLADFLGVDATKSPREMTELSLMGTSLTLGFIFSYYLGLTGMLKHFGIRYEVLPPGNRIDKTLYDSVIRLADSKIVVICDNDKQRMIVNGLDKYLKLLTTYTESEVDREDIYLNLIRDADGLTPRYINELRLMRTAFVDDMHARILRKMGEPETFIGLLERANEMLLTDYTKPEINGDEMMFVGNQRIAYHVYTAMVRAMRNYQNAPGSNRRFELSQDMVWGAINSDPSVLLAPGANPIQCTKEKDVITMGGTGGRNRKTMVYHTREFQESDLGIVSGNTVDNGDVGITAFLTNNPRFDTVDGTTFIRSKEGEEHKPGEVLSFIDGLVPDTLMDDAKRQNFVGIQYGSTTTVVGAMVPPYRTELEKGVAHRTSVKHARGIDKPGKIVMKTDEFIRIKYDDGEEETFELGRWYGAHEGTYYPHTVISKWKQGDKLPAGSIITFNGDHFEPDLYDPTQVCLKESILANVALIEAEEVIEDSNAISERFAAKAQSDVTKIKEVTIGFNQNMLEMVKEGDHVDVESILCTFSDNLNDDMSGFSKEAAQTLYELSSFSPQAGVRGHIDKIEVVYHGDPEDLTPSLKTLVNGKDRQRRKLANALGKDIPTSGSVNGDYRVDGVPLAYNTMCVKFYITHRVDMAAADKMVIANQLKTTVQELMRGENYTERGEELDIIFGRNSVDARIVGSLMRIGTCNAAGFHGGLCVGKILDGEAVPELPAKIK</sequence>
<proteinExistence type="predicted"/>
<keyword evidence="1" id="KW-0240">DNA-directed RNA polymerase</keyword>
<dbReference type="GO" id="GO:0000428">
    <property type="term" value="C:DNA-directed RNA polymerase complex"/>
    <property type="evidence" value="ECO:0007669"/>
    <property type="project" value="UniProtKB-KW"/>
</dbReference>
<keyword evidence="1" id="KW-0804">Transcription</keyword>
<dbReference type="Proteomes" id="UP000203302">
    <property type="component" value="Segment"/>
</dbReference>
<dbReference type="RefSeq" id="YP_009293221.1">
    <property type="nucleotide sequence ID" value="NC_031127.1"/>
</dbReference>
<evidence type="ECO:0000313" key="2">
    <source>
        <dbReference type="Proteomes" id="UP000203302"/>
    </source>
</evidence>
<dbReference type="KEGG" id="vg:29069375"/>
<dbReference type="GeneID" id="29069375"/>